<dbReference type="Pfam" id="PF02357">
    <property type="entry name" value="NusG"/>
    <property type="match status" value="1"/>
</dbReference>
<evidence type="ECO:0000256" key="1">
    <source>
        <dbReference type="ARBA" id="ARBA00023163"/>
    </source>
</evidence>
<dbReference type="InterPro" id="IPR036735">
    <property type="entry name" value="NGN_dom_sf"/>
</dbReference>
<gene>
    <name evidence="3" type="ORF">CWN49_01465</name>
</gene>
<dbReference type="AlphaFoldDB" id="A0A2J5QAS9"/>
<name>A0A2J5QAS9_9ENTR</name>
<protein>
    <recommendedName>
        <fullName evidence="2">NusG-like N-terminal domain-containing protein</fullName>
    </recommendedName>
</protein>
<dbReference type="EMBL" id="PIDR01000013">
    <property type="protein sequence ID" value="PLO75284.1"/>
    <property type="molecule type" value="Genomic_DNA"/>
</dbReference>
<dbReference type="GO" id="GO:0006354">
    <property type="term" value="P:DNA-templated transcription elongation"/>
    <property type="evidence" value="ECO:0007669"/>
    <property type="project" value="InterPro"/>
</dbReference>
<accession>A0A2J5QAS9</accession>
<reference evidence="3 4" key="1">
    <citation type="submission" date="2017-11" db="EMBL/GenBank/DDBJ databases">
        <authorList>
            <person name="Han C.G."/>
        </authorList>
    </citation>
    <scope>NUCLEOTIDE SEQUENCE [LARGE SCALE GENOMIC DNA]</scope>
    <source>
        <strain evidence="3 4">A10</strain>
    </source>
</reference>
<dbReference type="RefSeq" id="WP_049593992.1">
    <property type="nucleotide sequence ID" value="NZ_CAXLPK010000002.1"/>
</dbReference>
<keyword evidence="1" id="KW-0804">Transcription</keyword>
<reference evidence="3 4" key="2">
    <citation type="submission" date="2018-01" db="EMBL/GenBank/DDBJ databases">
        <title>Genomic study of Klebsiella pneumoniae.</title>
        <authorList>
            <person name="Yang Y."/>
            <person name="Bicalho R."/>
        </authorList>
    </citation>
    <scope>NUCLEOTIDE SEQUENCE [LARGE SCALE GENOMIC DNA]</scope>
    <source>
        <strain evidence="3 4">A10</strain>
    </source>
</reference>
<feature type="domain" description="NusG-like N-terminal" evidence="2">
    <location>
        <begin position="8"/>
        <end position="102"/>
    </location>
</feature>
<proteinExistence type="predicted"/>
<evidence type="ECO:0000259" key="2">
    <source>
        <dbReference type="Pfam" id="PF02357"/>
    </source>
</evidence>
<dbReference type="SUPFAM" id="SSF82679">
    <property type="entry name" value="N-utilization substance G protein NusG, N-terminal domain"/>
    <property type="match status" value="1"/>
</dbReference>
<organism evidence="3 4">
    <name type="scientific">Klebsiella michiganensis</name>
    <dbReference type="NCBI Taxonomy" id="1134687"/>
    <lineage>
        <taxon>Bacteria</taxon>
        <taxon>Pseudomonadati</taxon>
        <taxon>Pseudomonadota</taxon>
        <taxon>Gammaproteobacteria</taxon>
        <taxon>Enterobacterales</taxon>
        <taxon>Enterobacteriaceae</taxon>
        <taxon>Klebsiella/Raoultella group</taxon>
        <taxon>Klebsiella</taxon>
    </lineage>
</organism>
<evidence type="ECO:0000313" key="3">
    <source>
        <dbReference type="EMBL" id="PLO75284.1"/>
    </source>
</evidence>
<sequence length="172" mass="20253">MQKQEEAWFLATYAPPEDNRLRLFRLLEEHNITAWTPEYQSVQQYPGRRVIRQRALFTGYFFIMLNLNRTPTDFIYQQPGFGGFVRQGNQLLPVPAHLVRQLQRCFPQCLDPEAFASRFPQFARKQCPGLTRSEYNRLIRALRNPDSHHRNSALLSLIFPTEPMPRHALPDL</sequence>
<comment type="caution">
    <text evidence="3">The sequence shown here is derived from an EMBL/GenBank/DDBJ whole genome shotgun (WGS) entry which is preliminary data.</text>
</comment>
<dbReference type="Gene3D" id="3.30.70.940">
    <property type="entry name" value="NusG, N-terminal domain"/>
    <property type="match status" value="1"/>
</dbReference>
<dbReference type="Proteomes" id="UP000234667">
    <property type="component" value="Unassembled WGS sequence"/>
</dbReference>
<dbReference type="InterPro" id="IPR006645">
    <property type="entry name" value="NGN-like_dom"/>
</dbReference>
<evidence type="ECO:0000313" key="4">
    <source>
        <dbReference type="Proteomes" id="UP000234667"/>
    </source>
</evidence>